<dbReference type="Gene3D" id="1.10.10.60">
    <property type="entry name" value="Homeodomain-like"/>
    <property type="match status" value="1"/>
</dbReference>
<organism evidence="6 7">
    <name type="scientific">Sporosarcina quadrami</name>
    <dbReference type="NCBI Taxonomy" id="2762234"/>
    <lineage>
        <taxon>Bacteria</taxon>
        <taxon>Bacillati</taxon>
        <taxon>Bacillota</taxon>
        <taxon>Bacilli</taxon>
        <taxon>Bacillales</taxon>
        <taxon>Caryophanaceae</taxon>
        <taxon>Sporosarcina</taxon>
    </lineage>
</organism>
<sequence>MKHTNKLHLEELTPLLFEGVIITDEKGIIRTINKSVLDFFPKLHVSGLIGKQIKELISSKDLKLFYDHKQDMRNINLTIGMHHLMGNFRFSNEENVFIILKNITNLHQLTADLGMAQRQIRLFHSILDQIDDGICFVDSNQKIVFYNKKIGEFDTKEPSSILGEQYTTVFPETTYTNDPLLNALTTERVIIQNESFFSRSGKKYDVRKVNTPLFLGNQKIGALSTVKDLSNMSELGNAIFELSKAPYEQNSSSVVSTIDEKNKSTDFIHCTKSMKKILLDAERASKSSSNILIYGESGVGKRRLVNTITEKSGVLYTLHCSSLPTQFIEQILFGDERSNGLLEQVNGETILLDKINCLELSLQDRLFNVIKDKKVYRREDGVEIPFNVRFICTMNEKPETAIKNRHLSEDFFYIVSGVTLRIPPLRERIEEIPLLVEHFINEKKTLFTSEFVTVSDKAMNIFTNYDYPGNVRQLEYIIEGVLAILHDEKIIGEEHVPTYLSAQNNCEPTTIFHNDAVNSNLSLTDRVEAFEKEMIIGTLIKTNYHITNAADQLGISRQSLNYKIRKYEIENLRGDT</sequence>
<evidence type="ECO:0000256" key="2">
    <source>
        <dbReference type="ARBA" id="ARBA00022840"/>
    </source>
</evidence>
<keyword evidence="4" id="KW-0804">Transcription</keyword>
<keyword evidence="3" id="KW-0805">Transcription regulation</keyword>
<dbReference type="InterPro" id="IPR035965">
    <property type="entry name" value="PAS-like_dom_sf"/>
</dbReference>
<dbReference type="PROSITE" id="PS00675">
    <property type="entry name" value="SIGMA54_INTERACT_1"/>
    <property type="match status" value="1"/>
</dbReference>
<dbReference type="SMART" id="SM00091">
    <property type="entry name" value="PAS"/>
    <property type="match status" value="2"/>
</dbReference>
<dbReference type="InterPro" id="IPR002078">
    <property type="entry name" value="Sigma_54_int"/>
</dbReference>
<dbReference type="InterPro" id="IPR025662">
    <property type="entry name" value="Sigma_54_int_dom_ATP-bd_1"/>
</dbReference>
<evidence type="ECO:0000313" key="6">
    <source>
        <dbReference type="EMBL" id="MBD7985822.1"/>
    </source>
</evidence>
<evidence type="ECO:0000259" key="5">
    <source>
        <dbReference type="PROSITE" id="PS50045"/>
    </source>
</evidence>
<dbReference type="SUPFAM" id="SSF46689">
    <property type="entry name" value="Homeodomain-like"/>
    <property type="match status" value="1"/>
</dbReference>
<dbReference type="Proteomes" id="UP000626786">
    <property type="component" value="Unassembled WGS sequence"/>
</dbReference>
<evidence type="ECO:0000256" key="4">
    <source>
        <dbReference type="ARBA" id="ARBA00023163"/>
    </source>
</evidence>
<keyword evidence="2" id="KW-0067">ATP-binding</keyword>
<accession>A0ABR8UCQ1</accession>
<dbReference type="InterPro" id="IPR009057">
    <property type="entry name" value="Homeodomain-like_sf"/>
</dbReference>
<dbReference type="Gene3D" id="3.40.50.300">
    <property type="entry name" value="P-loop containing nucleotide triphosphate hydrolases"/>
    <property type="match status" value="1"/>
</dbReference>
<evidence type="ECO:0000313" key="7">
    <source>
        <dbReference type="Proteomes" id="UP000626786"/>
    </source>
</evidence>
<dbReference type="Pfam" id="PF25601">
    <property type="entry name" value="AAA_lid_14"/>
    <property type="match status" value="1"/>
</dbReference>
<dbReference type="InterPro" id="IPR027417">
    <property type="entry name" value="P-loop_NTPase"/>
</dbReference>
<dbReference type="Gene3D" id="3.30.450.20">
    <property type="entry name" value="PAS domain"/>
    <property type="match status" value="2"/>
</dbReference>
<dbReference type="InterPro" id="IPR002197">
    <property type="entry name" value="HTH_Fis"/>
</dbReference>
<dbReference type="SUPFAM" id="SSF55785">
    <property type="entry name" value="PYP-like sensor domain (PAS domain)"/>
    <property type="match status" value="1"/>
</dbReference>
<dbReference type="PANTHER" id="PTHR32071">
    <property type="entry name" value="TRANSCRIPTIONAL REGULATORY PROTEIN"/>
    <property type="match status" value="1"/>
</dbReference>
<feature type="domain" description="Sigma-54 factor interaction" evidence="5">
    <location>
        <begin position="267"/>
        <end position="483"/>
    </location>
</feature>
<dbReference type="CDD" id="cd00009">
    <property type="entry name" value="AAA"/>
    <property type="match status" value="1"/>
</dbReference>
<evidence type="ECO:0000256" key="3">
    <source>
        <dbReference type="ARBA" id="ARBA00023015"/>
    </source>
</evidence>
<dbReference type="EMBL" id="JACSQN010000015">
    <property type="protein sequence ID" value="MBD7985822.1"/>
    <property type="molecule type" value="Genomic_DNA"/>
</dbReference>
<keyword evidence="7" id="KW-1185">Reference proteome</keyword>
<dbReference type="InterPro" id="IPR000014">
    <property type="entry name" value="PAS"/>
</dbReference>
<dbReference type="InterPro" id="IPR058031">
    <property type="entry name" value="AAA_lid_NorR"/>
</dbReference>
<dbReference type="Pfam" id="PF02954">
    <property type="entry name" value="HTH_8"/>
    <property type="match status" value="1"/>
</dbReference>
<gene>
    <name evidence="6" type="ORF">H9649_14625</name>
</gene>
<dbReference type="NCBIfam" id="TIGR00229">
    <property type="entry name" value="sensory_box"/>
    <property type="match status" value="1"/>
</dbReference>
<proteinExistence type="predicted"/>
<dbReference type="Pfam" id="PF00158">
    <property type="entry name" value="Sigma54_activat"/>
    <property type="match status" value="1"/>
</dbReference>
<dbReference type="RefSeq" id="WP_191695646.1">
    <property type="nucleotide sequence ID" value="NZ_JACSQN010000015.1"/>
</dbReference>
<dbReference type="PROSITE" id="PS50045">
    <property type="entry name" value="SIGMA54_INTERACT_4"/>
    <property type="match status" value="1"/>
</dbReference>
<dbReference type="InterPro" id="IPR013767">
    <property type="entry name" value="PAS_fold"/>
</dbReference>
<dbReference type="Pfam" id="PF00989">
    <property type="entry name" value="PAS"/>
    <property type="match status" value="1"/>
</dbReference>
<evidence type="ECO:0000256" key="1">
    <source>
        <dbReference type="ARBA" id="ARBA00022741"/>
    </source>
</evidence>
<dbReference type="Gene3D" id="1.10.8.60">
    <property type="match status" value="1"/>
</dbReference>
<dbReference type="SUPFAM" id="SSF52540">
    <property type="entry name" value="P-loop containing nucleoside triphosphate hydrolases"/>
    <property type="match status" value="1"/>
</dbReference>
<reference evidence="6 7" key="1">
    <citation type="submission" date="2020-08" db="EMBL/GenBank/DDBJ databases">
        <title>A Genomic Blueprint of the Chicken Gut Microbiome.</title>
        <authorList>
            <person name="Gilroy R."/>
            <person name="Ravi A."/>
            <person name="Getino M."/>
            <person name="Pursley I."/>
            <person name="Horton D.L."/>
            <person name="Alikhan N.-F."/>
            <person name="Baker D."/>
            <person name="Gharbi K."/>
            <person name="Hall N."/>
            <person name="Watson M."/>
            <person name="Adriaenssens E.M."/>
            <person name="Foster-Nyarko E."/>
            <person name="Jarju S."/>
            <person name="Secka A."/>
            <person name="Antonio M."/>
            <person name="Oren A."/>
            <person name="Chaudhuri R."/>
            <person name="La Ragione R.M."/>
            <person name="Hildebrand F."/>
            <person name="Pallen M.J."/>
        </authorList>
    </citation>
    <scope>NUCLEOTIDE SEQUENCE [LARGE SCALE GENOMIC DNA]</scope>
    <source>
        <strain evidence="6 7">Sa2YVA2</strain>
    </source>
</reference>
<dbReference type="PANTHER" id="PTHR32071:SF74">
    <property type="entry name" value="TRANSCRIPTIONAL ACTIVATOR ROCR"/>
    <property type="match status" value="1"/>
</dbReference>
<dbReference type="Pfam" id="PF13426">
    <property type="entry name" value="PAS_9"/>
    <property type="match status" value="1"/>
</dbReference>
<keyword evidence="1" id="KW-0547">Nucleotide-binding</keyword>
<protein>
    <submittedName>
        <fullName evidence="6">Sigma 54-interacting transcriptional regulator</fullName>
    </submittedName>
</protein>
<comment type="caution">
    <text evidence="6">The sequence shown here is derived from an EMBL/GenBank/DDBJ whole genome shotgun (WGS) entry which is preliminary data.</text>
</comment>
<name>A0ABR8UCQ1_9BACL</name>
<dbReference type="PRINTS" id="PR01590">
    <property type="entry name" value="HTHFIS"/>
</dbReference>